<gene>
    <name evidence="2" type="ORF">TrRE_jg11962</name>
</gene>
<dbReference type="OrthoDB" id="48158at2759"/>
<keyword evidence="1" id="KW-1133">Transmembrane helix</keyword>
<dbReference type="EMBL" id="BRXZ01000450">
    <property type="protein sequence ID" value="GMI11892.1"/>
    <property type="molecule type" value="Genomic_DNA"/>
</dbReference>
<keyword evidence="1" id="KW-0472">Membrane</keyword>
<sequence length="154" mass="15906">MNLVTGELMTGTKFTFKAMFSSVKSLSTLPYAMGAMASSLMILHDVVLTFALANKGKLTALKLTKRAASAGVSSLFFGVLITLADATKRGRLSGKTFVYLNAATAFASTVVAAVTVMGKGSLAALGGRSATTLLLAASVALVSARNSQKHWPKA</sequence>
<dbReference type="Proteomes" id="UP001165082">
    <property type="component" value="Unassembled WGS sequence"/>
</dbReference>
<keyword evidence="3" id="KW-1185">Reference proteome</keyword>
<evidence type="ECO:0000313" key="2">
    <source>
        <dbReference type="EMBL" id="GMI11892.1"/>
    </source>
</evidence>
<keyword evidence="1" id="KW-0812">Transmembrane</keyword>
<comment type="caution">
    <text evidence="2">The sequence shown here is derived from an EMBL/GenBank/DDBJ whole genome shotgun (WGS) entry which is preliminary data.</text>
</comment>
<feature type="transmembrane region" description="Helical" evidence="1">
    <location>
        <begin position="67"/>
        <end position="84"/>
    </location>
</feature>
<accession>A0A9W7FGT4</accession>
<evidence type="ECO:0000313" key="3">
    <source>
        <dbReference type="Proteomes" id="UP001165082"/>
    </source>
</evidence>
<organism evidence="2 3">
    <name type="scientific">Triparma retinervis</name>
    <dbReference type="NCBI Taxonomy" id="2557542"/>
    <lineage>
        <taxon>Eukaryota</taxon>
        <taxon>Sar</taxon>
        <taxon>Stramenopiles</taxon>
        <taxon>Ochrophyta</taxon>
        <taxon>Bolidophyceae</taxon>
        <taxon>Parmales</taxon>
        <taxon>Triparmaceae</taxon>
        <taxon>Triparma</taxon>
    </lineage>
</organism>
<reference evidence="2" key="1">
    <citation type="submission" date="2022-07" db="EMBL/GenBank/DDBJ databases">
        <title>Genome analysis of Parmales, a sister group of diatoms, reveals the evolutionary specialization of diatoms from phago-mixotrophs to photoautotrophs.</title>
        <authorList>
            <person name="Ban H."/>
            <person name="Sato S."/>
            <person name="Yoshikawa S."/>
            <person name="Kazumasa Y."/>
            <person name="Nakamura Y."/>
            <person name="Ichinomiya M."/>
            <person name="Saitoh K."/>
            <person name="Sato N."/>
            <person name="Blanc-Mathieu R."/>
            <person name="Endo H."/>
            <person name="Kuwata A."/>
            <person name="Ogata H."/>
        </authorList>
    </citation>
    <scope>NUCLEOTIDE SEQUENCE</scope>
</reference>
<proteinExistence type="predicted"/>
<dbReference type="AlphaFoldDB" id="A0A9W7FGT4"/>
<name>A0A9W7FGT4_9STRA</name>
<feature type="transmembrane region" description="Helical" evidence="1">
    <location>
        <begin position="96"/>
        <end position="116"/>
    </location>
</feature>
<evidence type="ECO:0000256" key="1">
    <source>
        <dbReference type="SAM" id="Phobius"/>
    </source>
</evidence>
<protein>
    <submittedName>
        <fullName evidence="2">Uncharacterized protein</fullName>
    </submittedName>
</protein>
<feature type="transmembrane region" description="Helical" evidence="1">
    <location>
        <begin position="29"/>
        <end position="52"/>
    </location>
</feature>
<feature type="transmembrane region" description="Helical" evidence="1">
    <location>
        <begin position="122"/>
        <end position="144"/>
    </location>
</feature>